<name>A0A8J3ZQS3_9ACTN</name>
<accession>A0A8J3ZQS3</accession>
<reference evidence="1" key="1">
    <citation type="submission" date="2021-01" db="EMBL/GenBank/DDBJ databases">
        <title>Whole genome shotgun sequence of Virgisporangium ochraceum NBRC 16418.</title>
        <authorList>
            <person name="Komaki H."/>
            <person name="Tamura T."/>
        </authorList>
    </citation>
    <scope>NUCLEOTIDE SEQUENCE</scope>
    <source>
        <strain evidence="1">NBRC 16418</strain>
    </source>
</reference>
<comment type="caution">
    <text evidence="1">The sequence shown here is derived from an EMBL/GenBank/DDBJ whole genome shotgun (WGS) entry which is preliminary data.</text>
</comment>
<gene>
    <name evidence="1" type="ORF">Voc01_029580</name>
</gene>
<organism evidence="1 2">
    <name type="scientific">Virgisporangium ochraceum</name>
    <dbReference type="NCBI Taxonomy" id="65505"/>
    <lineage>
        <taxon>Bacteria</taxon>
        <taxon>Bacillati</taxon>
        <taxon>Actinomycetota</taxon>
        <taxon>Actinomycetes</taxon>
        <taxon>Micromonosporales</taxon>
        <taxon>Micromonosporaceae</taxon>
        <taxon>Virgisporangium</taxon>
    </lineage>
</organism>
<protein>
    <submittedName>
        <fullName evidence="1">Uncharacterized protein</fullName>
    </submittedName>
</protein>
<evidence type="ECO:0000313" key="1">
    <source>
        <dbReference type="EMBL" id="GIJ68041.1"/>
    </source>
</evidence>
<dbReference type="RefSeq" id="WP_203927990.1">
    <property type="nucleotide sequence ID" value="NZ_BOPH01000035.1"/>
</dbReference>
<keyword evidence="2" id="KW-1185">Reference proteome</keyword>
<dbReference type="EMBL" id="BOPH01000035">
    <property type="protein sequence ID" value="GIJ68041.1"/>
    <property type="molecule type" value="Genomic_DNA"/>
</dbReference>
<sequence length="211" mass="23488">MSREAAPGLNAIGHTWLGSDFCARHILRTLPELPEVPAFWTREQRGEEASTWLLFDHKYRYLKQTMDLIGSSIVRAFCIPEDAVRESPRHERALLFLAIALMESLGIRVKVTTDPDYGTVEGFVVAPAKRAIIANWVRGDGMWHVDLTDRAGTVRNFTEVVGDVGADSVIEGPTAAARLRARELPRARLDLADAALCRAGRLWDGWHDEAA</sequence>
<evidence type="ECO:0000313" key="2">
    <source>
        <dbReference type="Proteomes" id="UP000635606"/>
    </source>
</evidence>
<dbReference type="Proteomes" id="UP000635606">
    <property type="component" value="Unassembled WGS sequence"/>
</dbReference>
<dbReference type="AlphaFoldDB" id="A0A8J3ZQS3"/>
<proteinExistence type="predicted"/>